<evidence type="ECO:0000313" key="2">
    <source>
        <dbReference type="EMBL" id="MBB3733912.1"/>
    </source>
</evidence>
<dbReference type="AlphaFoldDB" id="A0A7W5YTD2"/>
<dbReference type="Proteomes" id="UP000579945">
    <property type="component" value="Unassembled WGS sequence"/>
</dbReference>
<name>A0A7W5YTD2_9ACTN</name>
<evidence type="ECO:0008006" key="4">
    <source>
        <dbReference type="Google" id="ProtNLM"/>
    </source>
</evidence>
<keyword evidence="1" id="KW-0472">Membrane</keyword>
<feature type="transmembrane region" description="Helical" evidence="1">
    <location>
        <begin position="216"/>
        <end position="233"/>
    </location>
</feature>
<keyword evidence="1" id="KW-0812">Transmembrane</keyword>
<keyword evidence="1" id="KW-1133">Transmembrane helix</keyword>
<evidence type="ECO:0000256" key="1">
    <source>
        <dbReference type="SAM" id="Phobius"/>
    </source>
</evidence>
<accession>A0A7W5YTD2</accession>
<evidence type="ECO:0000313" key="3">
    <source>
        <dbReference type="Proteomes" id="UP000579945"/>
    </source>
</evidence>
<dbReference type="GeneID" id="95395820"/>
<comment type="caution">
    <text evidence="2">The sequence shown here is derived from an EMBL/GenBank/DDBJ whole genome shotgun (WGS) entry which is preliminary data.</text>
</comment>
<gene>
    <name evidence="2" type="ORF">FHR33_009865</name>
</gene>
<feature type="transmembrane region" description="Helical" evidence="1">
    <location>
        <begin position="141"/>
        <end position="159"/>
    </location>
</feature>
<dbReference type="RefSeq" id="WP_183662692.1">
    <property type="nucleotide sequence ID" value="NZ_JACIBV010000003.1"/>
</dbReference>
<feature type="transmembrane region" description="Helical" evidence="1">
    <location>
        <begin position="110"/>
        <end position="129"/>
    </location>
</feature>
<sequence>MTSVFTTYTDEARMQYFRMGLGVACVLKFVMSLTHGGWNRLASGFTRHDLDRRHGSSRAAWVVACYRPVLCVRLAAALLLTAGVASKAAAMVVIAGLLFELMYEFRSNTVFLALMAGCLLVAGNLGDGLHVVHRMSDANTWAQFLVVLIVTDVYWNSAWQKTRSAHYMSGLLLAQYVHFTAQAQRKLPFREFYYPRLFLRWFGGGDAIAMQRWRKVALLVIVVEVALPIALSLPATRPYAIAAGISMHAAFLLLLPRQLLGFSLGTVSGYVAFVA</sequence>
<proteinExistence type="predicted"/>
<feature type="transmembrane region" description="Helical" evidence="1">
    <location>
        <begin position="16"/>
        <end position="38"/>
    </location>
</feature>
<organism evidence="2 3">
    <name type="scientific">Nonomuraea dietziae</name>
    <dbReference type="NCBI Taxonomy" id="65515"/>
    <lineage>
        <taxon>Bacteria</taxon>
        <taxon>Bacillati</taxon>
        <taxon>Actinomycetota</taxon>
        <taxon>Actinomycetes</taxon>
        <taxon>Streptosporangiales</taxon>
        <taxon>Streptosporangiaceae</taxon>
        <taxon>Nonomuraea</taxon>
    </lineage>
</organism>
<feature type="transmembrane region" description="Helical" evidence="1">
    <location>
        <begin position="84"/>
        <end position="103"/>
    </location>
</feature>
<keyword evidence="3" id="KW-1185">Reference proteome</keyword>
<dbReference type="EMBL" id="JACIBV010000003">
    <property type="protein sequence ID" value="MBB3733912.1"/>
    <property type="molecule type" value="Genomic_DNA"/>
</dbReference>
<reference evidence="2 3" key="1">
    <citation type="submission" date="2020-08" db="EMBL/GenBank/DDBJ databases">
        <title>Sequencing the genomes of 1000 actinobacteria strains.</title>
        <authorList>
            <person name="Klenk H.-P."/>
        </authorList>
    </citation>
    <scope>NUCLEOTIDE SEQUENCE [LARGE SCALE GENOMIC DNA]</scope>
    <source>
        <strain evidence="2 3">DSM 44320</strain>
    </source>
</reference>
<protein>
    <recommendedName>
        <fullName evidence="4">HTTM domain-containing protein</fullName>
    </recommendedName>
</protein>